<feature type="compositionally biased region" description="Polar residues" evidence="1">
    <location>
        <begin position="139"/>
        <end position="150"/>
    </location>
</feature>
<dbReference type="AlphaFoldDB" id="A0A812I986"/>
<accession>A0A812I986</accession>
<proteinExistence type="predicted"/>
<dbReference type="EMBL" id="CAJNDS010000197">
    <property type="protein sequence ID" value="CAE7025934.1"/>
    <property type="molecule type" value="Genomic_DNA"/>
</dbReference>
<name>A0A812I986_9DINO</name>
<sequence>MASGVPYTAKSAAYPAPRPVAAPQAWFRVPAGSTPLTVSTRHLGTVPDLVEHCCSCKRKPRMKNRPRALPAVRECDCRNKKTDFASEQNSSEQNASMHGGKVGVPQVATALPPGVRVVRTSQPAVVPAGAPVNPASASRQGIGQTRSVRPNTVGGPAYSQSAYETKHEKDAQLQNLKELRKTCGLKEIPVHDGLQAFKSAATTQDKEQEQTTKLTRDKFLGAYAQLLTDHKVDVPKDEVKHAVFDLFDRDDNNIVAARSDSLKISRQPPMTPADAYLSVSKDSVKHTLQ</sequence>
<protein>
    <submittedName>
        <fullName evidence="2">FRQ1 protein</fullName>
    </submittedName>
</protein>
<evidence type="ECO:0000313" key="2">
    <source>
        <dbReference type="EMBL" id="CAE7025934.1"/>
    </source>
</evidence>
<gene>
    <name evidence="2" type="primary">FRQ1</name>
    <name evidence="2" type="ORF">SNAT2548_LOCUS3213</name>
</gene>
<feature type="region of interest" description="Disordered" evidence="1">
    <location>
        <begin position="265"/>
        <end position="289"/>
    </location>
</feature>
<organism evidence="2 3">
    <name type="scientific">Symbiodinium natans</name>
    <dbReference type="NCBI Taxonomy" id="878477"/>
    <lineage>
        <taxon>Eukaryota</taxon>
        <taxon>Sar</taxon>
        <taxon>Alveolata</taxon>
        <taxon>Dinophyceae</taxon>
        <taxon>Suessiales</taxon>
        <taxon>Symbiodiniaceae</taxon>
        <taxon>Symbiodinium</taxon>
    </lineage>
</organism>
<evidence type="ECO:0000313" key="3">
    <source>
        <dbReference type="Proteomes" id="UP000604046"/>
    </source>
</evidence>
<comment type="caution">
    <text evidence="2">The sequence shown here is derived from an EMBL/GenBank/DDBJ whole genome shotgun (WGS) entry which is preliminary data.</text>
</comment>
<feature type="region of interest" description="Disordered" evidence="1">
    <location>
        <begin position="129"/>
        <end position="155"/>
    </location>
</feature>
<feature type="compositionally biased region" description="Low complexity" evidence="1">
    <location>
        <begin position="129"/>
        <end position="138"/>
    </location>
</feature>
<reference evidence="2" key="1">
    <citation type="submission" date="2021-02" db="EMBL/GenBank/DDBJ databases">
        <authorList>
            <person name="Dougan E. K."/>
            <person name="Rhodes N."/>
            <person name="Thang M."/>
            <person name="Chan C."/>
        </authorList>
    </citation>
    <scope>NUCLEOTIDE SEQUENCE</scope>
</reference>
<evidence type="ECO:0000256" key="1">
    <source>
        <dbReference type="SAM" id="MobiDB-lite"/>
    </source>
</evidence>
<dbReference type="Proteomes" id="UP000604046">
    <property type="component" value="Unassembled WGS sequence"/>
</dbReference>
<keyword evidence="3" id="KW-1185">Reference proteome</keyword>